<name>U5D0L0_AMBTC</name>
<dbReference type="Gramene" id="ERM99143">
    <property type="protein sequence ID" value="ERM99143"/>
    <property type="gene ID" value="AMTR_s03918p00003940"/>
</dbReference>
<dbReference type="SUPFAM" id="SSF51110">
    <property type="entry name" value="alpha-D-mannose-specific plant lectins"/>
    <property type="match status" value="1"/>
</dbReference>
<dbReference type="EMBL" id="KI395043">
    <property type="protein sequence ID" value="ERM99143.1"/>
    <property type="molecule type" value="Genomic_DNA"/>
</dbReference>
<dbReference type="Proteomes" id="UP000017836">
    <property type="component" value="Unassembled WGS sequence"/>
</dbReference>
<proteinExistence type="predicted"/>
<organism evidence="1 2">
    <name type="scientific">Amborella trichopoda</name>
    <dbReference type="NCBI Taxonomy" id="13333"/>
    <lineage>
        <taxon>Eukaryota</taxon>
        <taxon>Viridiplantae</taxon>
        <taxon>Streptophyta</taxon>
        <taxon>Embryophyta</taxon>
        <taxon>Tracheophyta</taxon>
        <taxon>Spermatophyta</taxon>
        <taxon>Magnoliopsida</taxon>
        <taxon>Amborellales</taxon>
        <taxon>Amborellaceae</taxon>
        <taxon>Amborella</taxon>
    </lineage>
</organism>
<keyword evidence="2" id="KW-1185">Reference proteome</keyword>
<dbReference type="InterPro" id="IPR036426">
    <property type="entry name" value="Bulb-type_lectin_dom_sf"/>
</dbReference>
<gene>
    <name evidence="1" type="ORF">AMTR_s03918p00003940</name>
</gene>
<accession>U5D0L0</accession>
<dbReference type="AlphaFoldDB" id="U5D0L0"/>
<evidence type="ECO:0000313" key="2">
    <source>
        <dbReference type="Proteomes" id="UP000017836"/>
    </source>
</evidence>
<protein>
    <submittedName>
        <fullName evidence="1">Uncharacterized protein</fullName>
    </submittedName>
</protein>
<evidence type="ECO:0000313" key="1">
    <source>
        <dbReference type="EMBL" id="ERM99143.1"/>
    </source>
</evidence>
<dbReference type="Gene3D" id="2.90.10.10">
    <property type="entry name" value="Bulb-type lectin domain"/>
    <property type="match status" value="1"/>
</dbReference>
<reference evidence="2" key="1">
    <citation type="journal article" date="2013" name="Science">
        <title>The Amborella genome and the evolution of flowering plants.</title>
        <authorList>
            <consortium name="Amborella Genome Project"/>
        </authorList>
    </citation>
    <scope>NUCLEOTIDE SEQUENCE [LARGE SCALE GENOMIC DNA]</scope>
</reference>
<dbReference type="HOGENOM" id="CLU_2375612_0_0_1"/>
<sequence>MQEDCDLVGYNGTDRIWDSHSQYAGENCHCDLAVYNEYGAHTLHTNTSGVEGEYVLLLRLDGDGVVYRATWYMGTNHVLNNLPSAIVGKETS</sequence>